<feature type="compositionally biased region" description="Basic and acidic residues" evidence="1">
    <location>
        <begin position="342"/>
        <end position="354"/>
    </location>
</feature>
<sequence>MATTPPPSDFRELREPRAPRHGAGYDSFDPYPTRQSARLAGQRSSEAHATPPPPSPKKSTRRNEVGTLSPPSTLSPRKKTVRGKGSLLNEIQDLESSDLSDGAGGASAHNFSRSVIPPGRSFLLPTPAKTPRHQKSIGSFGATARSLFPVNASSSSPAKSTKKPSGFSLDSFHEDSTGNSYSIEIFTDSRDRIPVANKSLDNPFLSKPELKMSSDSETPKAKRQRVSSRQVAPEIDPKEAVKRTDGMLYTFRGKKVFRKFDYQRSESEDEQNEEDELGFFAVRPDLLDSSVNLDVPRLTRSGIKGRRLFAPLLEAKQSDSVNENEEATTDIEEPGDSVESTDIVHSEAELETTPKRSLRARTIRVHNDDKTEPVHSAVSETKKTDKRSSPFSVWARKKTQPGEVSGSKKREADPFTDSPAPAAKRTRAH</sequence>
<feature type="compositionally biased region" description="Low complexity" evidence="1">
    <location>
        <begin position="152"/>
        <end position="165"/>
    </location>
</feature>
<feature type="region of interest" description="Disordered" evidence="1">
    <location>
        <begin position="1"/>
        <end position="179"/>
    </location>
</feature>
<name>A0A6V8HDR8_TALPI</name>
<feature type="compositionally biased region" description="Acidic residues" evidence="1">
    <location>
        <begin position="322"/>
        <end position="336"/>
    </location>
</feature>
<comment type="caution">
    <text evidence="2">The sequence shown here is derived from an EMBL/GenBank/DDBJ whole genome shotgun (WGS) entry which is preliminary data.</text>
</comment>
<proteinExistence type="predicted"/>
<feature type="compositionally biased region" description="Basic and acidic residues" evidence="1">
    <location>
        <begin position="9"/>
        <end position="18"/>
    </location>
</feature>
<reference evidence="3" key="1">
    <citation type="journal article" date="2015" name="Genome Announc.">
        <title>Draft genome sequence of Talaromyces cellulolyticus strain Y-94, a source of lignocellulosic biomass-degrading enzymes.</title>
        <authorList>
            <person name="Fujii T."/>
            <person name="Koike H."/>
            <person name="Sawayama S."/>
            <person name="Yano S."/>
            <person name="Inoue H."/>
        </authorList>
    </citation>
    <scope>NUCLEOTIDE SEQUENCE [LARGE SCALE GENOMIC DNA]</scope>
    <source>
        <strain evidence="3">Y-94</strain>
    </source>
</reference>
<feature type="region of interest" description="Disordered" evidence="1">
    <location>
        <begin position="197"/>
        <end position="238"/>
    </location>
</feature>
<gene>
    <name evidence="2" type="ORF">TCE0_034r11316</name>
</gene>
<protein>
    <submittedName>
        <fullName evidence="2">Uncharacterized protein</fullName>
    </submittedName>
</protein>
<evidence type="ECO:0000313" key="3">
    <source>
        <dbReference type="Proteomes" id="UP000053095"/>
    </source>
</evidence>
<organism evidence="2 3">
    <name type="scientific">Talaromyces pinophilus</name>
    <name type="common">Penicillium pinophilum</name>
    <dbReference type="NCBI Taxonomy" id="128442"/>
    <lineage>
        <taxon>Eukaryota</taxon>
        <taxon>Fungi</taxon>
        <taxon>Dikarya</taxon>
        <taxon>Ascomycota</taxon>
        <taxon>Pezizomycotina</taxon>
        <taxon>Eurotiomycetes</taxon>
        <taxon>Eurotiomycetidae</taxon>
        <taxon>Eurotiales</taxon>
        <taxon>Trichocomaceae</taxon>
        <taxon>Talaromyces</taxon>
        <taxon>Talaromyces sect. Talaromyces</taxon>
    </lineage>
</organism>
<dbReference type="AlphaFoldDB" id="A0A6V8HDR8"/>
<evidence type="ECO:0000256" key="1">
    <source>
        <dbReference type="SAM" id="MobiDB-lite"/>
    </source>
</evidence>
<dbReference type="EMBL" id="DF933830">
    <property type="protein sequence ID" value="GAM39618.1"/>
    <property type="molecule type" value="Genomic_DNA"/>
</dbReference>
<feature type="compositionally biased region" description="Basic and acidic residues" evidence="1">
    <location>
        <begin position="208"/>
        <end position="220"/>
    </location>
</feature>
<dbReference type="Proteomes" id="UP000053095">
    <property type="component" value="Unassembled WGS sequence"/>
</dbReference>
<feature type="region of interest" description="Disordered" evidence="1">
    <location>
        <begin position="315"/>
        <end position="429"/>
    </location>
</feature>
<accession>A0A6V8HDR8</accession>
<keyword evidence="3" id="KW-1185">Reference proteome</keyword>
<evidence type="ECO:0000313" key="2">
    <source>
        <dbReference type="EMBL" id="GAM39618.1"/>
    </source>
</evidence>